<organism evidence="4 5">
    <name type="scientific">Paenibacillus flagellatus</name>
    <dbReference type="NCBI Taxonomy" id="2211139"/>
    <lineage>
        <taxon>Bacteria</taxon>
        <taxon>Bacillati</taxon>
        <taxon>Bacillota</taxon>
        <taxon>Bacilli</taxon>
        <taxon>Bacillales</taxon>
        <taxon>Paenibacillaceae</taxon>
        <taxon>Paenibacillus</taxon>
    </lineage>
</organism>
<comment type="similarity">
    <text evidence="1">Belongs to the bacterial solute-binding protein 1 family.</text>
</comment>
<dbReference type="InterPro" id="IPR050490">
    <property type="entry name" value="Bact_solute-bd_prot1"/>
</dbReference>
<feature type="chain" id="PRO_5038917451" evidence="3">
    <location>
        <begin position="20"/>
        <end position="433"/>
    </location>
</feature>
<dbReference type="EMBL" id="QJVJ01000013">
    <property type="protein sequence ID" value="PYI51350.1"/>
    <property type="molecule type" value="Genomic_DNA"/>
</dbReference>
<keyword evidence="5" id="KW-1185">Reference proteome</keyword>
<dbReference type="PANTHER" id="PTHR43649:SF29">
    <property type="entry name" value="OSMOPROTECTIVE COMPOUNDS-BINDING PROTEIN GGTB"/>
    <property type="match status" value="1"/>
</dbReference>
<dbReference type="InterPro" id="IPR006059">
    <property type="entry name" value="SBP"/>
</dbReference>
<keyword evidence="3" id="KW-0732">Signal</keyword>
<evidence type="ECO:0000313" key="5">
    <source>
        <dbReference type="Proteomes" id="UP000247476"/>
    </source>
</evidence>
<sequence length="433" mass="47809">MKKAIATLMSVIIILMLAAACSSGKDGGSAAGEAGGDSGKVTLQFFHRWPNEPFNGYFNSVIKEFQDKNPSIKIEVISALNDQYKQKINVVLANENPPDIFFSWAGEYGEKFVREGKALDLTSYYAEDKAWSDQIIPSAVAPFSKDGKTFGVPLMASTKLFYYNKTIFNKLGLQPPTTWSQFLQVLAKLKAESGVTPLAVGNKAPWVAGAYMTSLNARLVPADVLAKDYAAATGEYTHPGYVQAIQKFQELMPFMNDQPNAISFEEERNMFINQQAAISYEETSGFRFFKDLPFEWGFFQMPAIEGGAGDPNILTGAPEGFMISAKTKHPKEAMAFLKFLTNKENGAKYVKDTNYVSVVKGAINTDTSPHPLMIEAANKIIEAKGMAQWVDTLMDSRVSQAYLAAMQEVLNKKKTPEQVVKELQDIAKQVRGK</sequence>
<name>A0A2V5KBS7_9BACL</name>
<dbReference type="AlphaFoldDB" id="A0A2V5KBS7"/>
<dbReference type="Proteomes" id="UP000247476">
    <property type="component" value="Unassembled WGS sequence"/>
</dbReference>
<feature type="signal peptide" evidence="3">
    <location>
        <begin position="1"/>
        <end position="19"/>
    </location>
</feature>
<accession>A0A2V5KBS7</accession>
<proteinExistence type="inferred from homology"/>
<keyword evidence="2" id="KW-0813">Transport</keyword>
<dbReference type="PANTHER" id="PTHR43649">
    <property type="entry name" value="ARABINOSE-BINDING PROTEIN-RELATED"/>
    <property type="match status" value="1"/>
</dbReference>
<dbReference type="OrthoDB" id="9798191at2"/>
<evidence type="ECO:0000256" key="3">
    <source>
        <dbReference type="SAM" id="SignalP"/>
    </source>
</evidence>
<dbReference type="SUPFAM" id="SSF53850">
    <property type="entry name" value="Periplasmic binding protein-like II"/>
    <property type="match status" value="1"/>
</dbReference>
<dbReference type="RefSeq" id="WP_110842862.1">
    <property type="nucleotide sequence ID" value="NZ_QJVJ01000013.1"/>
</dbReference>
<dbReference type="Gene3D" id="3.40.190.10">
    <property type="entry name" value="Periplasmic binding protein-like II"/>
    <property type="match status" value="2"/>
</dbReference>
<dbReference type="Pfam" id="PF01547">
    <property type="entry name" value="SBP_bac_1"/>
    <property type="match status" value="1"/>
</dbReference>
<dbReference type="PROSITE" id="PS51257">
    <property type="entry name" value="PROKAR_LIPOPROTEIN"/>
    <property type="match status" value="1"/>
</dbReference>
<evidence type="ECO:0000313" key="4">
    <source>
        <dbReference type="EMBL" id="PYI51350.1"/>
    </source>
</evidence>
<comment type="caution">
    <text evidence="4">The sequence shown here is derived from an EMBL/GenBank/DDBJ whole genome shotgun (WGS) entry which is preliminary data.</text>
</comment>
<evidence type="ECO:0000256" key="1">
    <source>
        <dbReference type="ARBA" id="ARBA00008520"/>
    </source>
</evidence>
<gene>
    <name evidence="4" type="ORF">DLM86_25325</name>
</gene>
<evidence type="ECO:0000256" key="2">
    <source>
        <dbReference type="ARBA" id="ARBA00022448"/>
    </source>
</evidence>
<protein>
    <submittedName>
        <fullName evidence="4">Amino acid-binding protein</fullName>
    </submittedName>
</protein>
<reference evidence="4 5" key="1">
    <citation type="submission" date="2018-05" db="EMBL/GenBank/DDBJ databases">
        <title>Paenibacillus flagellatus sp. nov., isolated from selenium mineral soil.</title>
        <authorList>
            <person name="Dai X."/>
        </authorList>
    </citation>
    <scope>NUCLEOTIDE SEQUENCE [LARGE SCALE GENOMIC DNA]</scope>
    <source>
        <strain evidence="4 5">DXL2</strain>
    </source>
</reference>